<dbReference type="PANTHER" id="PTHR33127:SF69">
    <property type="entry name" value="OS09G0340800 PROTEIN"/>
    <property type="match status" value="1"/>
</dbReference>
<evidence type="ECO:0000256" key="1">
    <source>
        <dbReference type="SAM" id="MobiDB-lite"/>
    </source>
</evidence>
<accession>A0AAV0FYS2</accession>
<protein>
    <recommendedName>
        <fullName evidence="2">KIB1-4 beta-propeller domain-containing protein</fullName>
    </recommendedName>
</protein>
<reference evidence="3" key="1">
    <citation type="submission" date="2022-07" db="EMBL/GenBank/DDBJ databases">
        <authorList>
            <person name="Macas J."/>
            <person name="Novak P."/>
            <person name="Neumann P."/>
        </authorList>
    </citation>
    <scope>NUCLEOTIDE SEQUENCE</scope>
</reference>
<evidence type="ECO:0000313" key="4">
    <source>
        <dbReference type="Proteomes" id="UP001152523"/>
    </source>
</evidence>
<sequence length="352" mass="40326">MGERKMMQRERKQGRRKKVETPTQTPHRKNRRWWCYAFPRPNLPFETTNSLMVKESIGGSGGVTKSWRSSPSPCLLLSTSAAAAYPPQLVERNVPSVGKPEYWYHGYSDWDFTIPFKSVKCSAVKVHHSASGDNWTVPAFEFRRYQYYRRYYYDIGTVPRGRKMKDCKVIDPYSSSSDHPYLEFTNFIILEGKYYAISRQGCLAVIAKNSTGDFEITALGSNRVVPSKASRLFREFLLHYKGEIFVVFLISWRGGSSGNVVDDVEVLQLDKSRLAFRKVEKLGDTMFFLEDKYCMAFSASLIGCHKGRNCVYFITSAHDDGDEGEKHTWFVYNLKTGCISPTHGLEIDPPLI</sequence>
<feature type="domain" description="KIB1-4 beta-propeller" evidence="2">
    <location>
        <begin position="177"/>
        <end position="333"/>
    </location>
</feature>
<evidence type="ECO:0000313" key="3">
    <source>
        <dbReference type="EMBL" id="CAH9140617.1"/>
    </source>
</evidence>
<name>A0AAV0FYS2_9ASTE</name>
<dbReference type="Proteomes" id="UP001152523">
    <property type="component" value="Unassembled WGS sequence"/>
</dbReference>
<dbReference type="EMBL" id="CAMAPF010001023">
    <property type="protein sequence ID" value="CAH9140617.1"/>
    <property type="molecule type" value="Genomic_DNA"/>
</dbReference>
<dbReference type="Pfam" id="PF03478">
    <property type="entry name" value="Beta-prop_KIB1-4"/>
    <property type="match status" value="1"/>
</dbReference>
<keyword evidence="4" id="KW-1185">Reference proteome</keyword>
<dbReference type="PANTHER" id="PTHR33127">
    <property type="entry name" value="TRANSMEMBRANE PROTEIN"/>
    <property type="match status" value="1"/>
</dbReference>
<gene>
    <name evidence="3" type="ORF">CEPIT_LOCUS38497</name>
</gene>
<proteinExistence type="predicted"/>
<dbReference type="AlphaFoldDB" id="A0AAV0FYS2"/>
<evidence type="ECO:0000259" key="2">
    <source>
        <dbReference type="Pfam" id="PF03478"/>
    </source>
</evidence>
<dbReference type="InterPro" id="IPR005174">
    <property type="entry name" value="KIB1-4_b-propeller"/>
</dbReference>
<feature type="region of interest" description="Disordered" evidence="1">
    <location>
        <begin position="1"/>
        <end position="26"/>
    </location>
</feature>
<organism evidence="3 4">
    <name type="scientific">Cuscuta epithymum</name>
    <dbReference type="NCBI Taxonomy" id="186058"/>
    <lineage>
        <taxon>Eukaryota</taxon>
        <taxon>Viridiplantae</taxon>
        <taxon>Streptophyta</taxon>
        <taxon>Embryophyta</taxon>
        <taxon>Tracheophyta</taxon>
        <taxon>Spermatophyta</taxon>
        <taxon>Magnoliopsida</taxon>
        <taxon>eudicotyledons</taxon>
        <taxon>Gunneridae</taxon>
        <taxon>Pentapetalae</taxon>
        <taxon>asterids</taxon>
        <taxon>lamiids</taxon>
        <taxon>Solanales</taxon>
        <taxon>Convolvulaceae</taxon>
        <taxon>Cuscuteae</taxon>
        <taxon>Cuscuta</taxon>
        <taxon>Cuscuta subgen. Cuscuta</taxon>
    </lineage>
</organism>
<comment type="caution">
    <text evidence="3">The sequence shown here is derived from an EMBL/GenBank/DDBJ whole genome shotgun (WGS) entry which is preliminary data.</text>
</comment>
<feature type="compositionally biased region" description="Basic and acidic residues" evidence="1">
    <location>
        <begin position="1"/>
        <end position="11"/>
    </location>
</feature>